<evidence type="ECO:0000256" key="4">
    <source>
        <dbReference type="ARBA" id="ARBA00022827"/>
    </source>
</evidence>
<organism evidence="9 10">
    <name type="scientific">Thelonectria olida</name>
    <dbReference type="NCBI Taxonomy" id="1576542"/>
    <lineage>
        <taxon>Eukaryota</taxon>
        <taxon>Fungi</taxon>
        <taxon>Dikarya</taxon>
        <taxon>Ascomycota</taxon>
        <taxon>Pezizomycotina</taxon>
        <taxon>Sordariomycetes</taxon>
        <taxon>Hypocreomycetidae</taxon>
        <taxon>Hypocreales</taxon>
        <taxon>Nectriaceae</taxon>
        <taxon>Thelonectria</taxon>
    </lineage>
</organism>
<dbReference type="Pfam" id="PF01266">
    <property type="entry name" value="DAO"/>
    <property type="match status" value="1"/>
</dbReference>
<dbReference type="AlphaFoldDB" id="A0A9P9ASD5"/>
<dbReference type="Gene3D" id="3.40.50.720">
    <property type="entry name" value="NAD(P)-binding Rossmann-like Domain"/>
    <property type="match status" value="1"/>
</dbReference>
<evidence type="ECO:0000259" key="8">
    <source>
        <dbReference type="Pfam" id="PF01266"/>
    </source>
</evidence>
<evidence type="ECO:0000256" key="2">
    <source>
        <dbReference type="ARBA" id="ARBA00006730"/>
    </source>
</evidence>
<feature type="binding site" evidence="6">
    <location>
        <begin position="76"/>
        <end position="77"/>
    </location>
    <ligand>
        <name>FAD</name>
        <dbReference type="ChEBI" id="CHEBI:57692"/>
    </ligand>
</feature>
<evidence type="ECO:0000256" key="6">
    <source>
        <dbReference type="PIRSR" id="PIRSR000189-1"/>
    </source>
</evidence>
<dbReference type="GO" id="GO:0019478">
    <property type="term" value="P:D-amino acid catabolic process"/>
    <property type="evidence" value="ECO:0007669"/>
    <property type="project" value="TreeGrafter"/>
</dbReference>
<dbReference type="GO" id="GO:0005737">
    <property type="term" value="C:cytoplasm"/>
    <property type="evidence" value="ECO:0007669"/>
    <property type="project" value="TreeGrafter"/>
</dbReference>
<evidence type="ECO:0000313" key="10">
    <source>
        <dbReference type="Proteomes" id="UP000777438"/>
    </source>
</evidence>
<evidence type="ECO:0000256" key="5">
    <source>
        <dbReference type="ARBA" id="ARBA00023002"/>
    </source>
</evidence>
<keyword evidence="4 6" id="KW-0274">FAD</keyword>
<sequence>MESHAHGKQTHLLAKDISAAPSPLVPPTSHSPRILVVGGGVIGLTTAWLLLDRGFHVTIVSREWPTFGDDAGPRLTSQIAGALWELPPAGCGPQALQAKLQTVQRCALESLAVYRAVVEQPALASAFGVQMRMFTAFHLNHIDDDEVKRDKIKLIKQVKLEGFSRGTHLLDKYGVNVASHGGLKDSYEHLAPVIDTDVSMAFLTRLVKAKGARLETDTIHGALLAQEDHLLTTYNAAALVNATGVWAGELASDATVYPLRGGVLRLINDGSSFPKVENAMVVSTETKRDGNFRDMAFVLPRNDNILLLGSILHQDSWLLDLTPTCAQVQEMRRRCEDLLPALKNAKVDERYPLAQGRRPMRVDHVRVERETGETPSGRQSRTVHSYGHGGAGWSFAIGSARDVVRLVQGMLQDGQQEVASSGGGSAQSPPLSKL</sequence>
<feature type="binding site" evidence="6">
    <location>
        <position position="358"/>
    </location>
    <ligand>
        <name>D-dopa</name>
        <dbReference type="ChEBI" id="CHEBI:149689"/>
    </ligand>
</feature>
<dbReference type="OrthoDB" id="2015447at2759"/>
<dbReference type="PANTHER" id="PTHR11530">
    <property type="entry name" value="D-AMINO ACID OXIDASE"/>
    <property type="match status" value="1"/>
</dbReference>
<keyword evidence="3" id="KW-0285">Flavoprotein</keyword>
<proteinExistence type="inferred from homology"/>
<dbReference type="GO" id="GO:0071949">
    <property type="term" value="F:FAD binding"/>
    <property type="evidence" value="ECO:0007669"/>
    <property type="project" value="InterPro"/>
</dbReference>
<dbReference type="PIRSF" id="PIRSF000189">
    <property type="entry name" value="D-aa_oxidase"/>
    <property type="match status" value="1"/>
</dbReference>
<keyword evidence="5" id="KW-0560">Oxidoreductase</keyword>
<dbReference type="EMBL" id="JAGPYM010000006">
    <property type="protein sequence ID" value="KAH6893327.1"/>
    <property type="molecule type" value="Genomic_DNA"/>
</dbReference>
<feature type="region of interest" description="Disordered" evidence="7">
    <location>
        <begin position="415"/>
        <end position="434"/>
    </location>
</feature>
<reference evidence="9 10" key="1">
    <citation type="journal article" date="2021" name="Nat. Commun.">
        <title>Genetic determinants of endophytism in the Arabidopsis root mycobiome.</title>
        <authorList>
            <person name="Mesny F."/>
            <person name="Miyauchi S."/>
            <person name="Thiergart T."/>
            <person name="Pickel B."/>
            <person name="Atanasova L."/>
            <person name="Karlsson M."/>
            <person name="Huettel B."/>
            <person name="Barry K.W."/>
            <person name="Haridas S."/>
            <person name="Chen C."/>
            <person name="Bauer D."/>
            <person name="Andreopoulos W."/>
            <person name="Pangilinan J."/>
            <person name="LaButti K."/>
            <person name="Riley R."/>
            <person name="Lipzen A."/>
            <person name="Clum A."/>
            <person name="Drula E."/>
            <person name="Henrissat B."/>
            <person name="Kohler A."/>
            <person name="Grigoriev I.V."/>
            <person name="Martin F.M."/>
            <person name="Hacquard S."/>
        </authorList>
    </citation>
    <scope>NUCLEOTIDE SEQUENCE [LARGE SCALE GENOMIC DNA]</scope>
    <source>
        <strain evidence="9 10">MPI-CAGE-CH-0241</strain>
    </source>
</reference>
<dbReference type="SUPFAM" id="SSF54373">
    <property type="entry name" value="FAD-linked reductases, C-terminal domain"/>
    <property type="match status" value="1"/>
</dbReference>
<evidence type="ECO:0000256" key="1">
    <source>
        <dbReference type="ARBA" id="ARBA00001974"/>
    </source>
</evidence>
<name>A0A9P9ASD5_9HYPO</name>
<comment type="similarity">
    <text evidence="2">Belongs to the DAMOX/DASOX family.</text>
</comment>
<feature type="domain" description="FAD dependent oxidoreductase" evidence="8">
    <location>
        <begin position="33"/>
        <end position="405"/>
    </location>
</feature>
<dbReference type="Proteomes" id="UP000777438">
    <property type="component" value="Unassembled WGS sequence"/>
</dbReference>
<dbReference type="InterPro" id="IPR006076">
    <property type="entry name" value="FAD-dep_OxRdtase"/>
</dbReference>
<evidence type="ECO:0000256" key="3">
    <source>
        <dbReference type="ARBA" id="ARBA00022630"/>
    </source>
</evidence>
<feature type="binding site" evidence="6">
    <location>
        <position position="390"/>
    </location>
    <ligand>
        <name>D-dopa</name>
        <dbReference type="ChEBI" id="CHEBI:149689"/>
    </ligand>
</feature>
<evidence type="ECO:0000256" key="7">
    <source>
        <dbReference type="SAM" id="MobiDB-lite"/>
    </source>
</evidence>
<gene>
    <name evidence="9" type="ORF">B0T10DRAFT_437202</name>
</gene>
<dbReference type="InterPro" id="IPR023209">
    <property type="entry name" value="DAO"/>
</dbReference>
<dbReference type="SUPFAM" id="SSF51971">
    <property type="entry name" value="Nucleotide-binding domain"/>
    <property type="match status" value="1"/>
</dbReference>
<comment type="cofactor">
    <cofactor evidence="1 6">
        <name>FAD</name>
        <dbReference type="ChEBI" id="CHEBI:57692"/>
    </cofactor>
</comment>
<dbReference type="PANTHER" id="PTHR11530:SF25">
    <property type="entry name" value="FAD DEPENDENT OXIDOREDUCTASE DOMAIN-CONTAINING PROTEIN"/>
    <property type="match status" value="1"/>
</dbReference>
<accession>A0A9P9ASD5</accession>
<feature type="binding site" evidence="6">
    <location>
        <position position="243"/>
    </location>
    <ligand>
        <name>FAD</name>
        <dbReference type="ChEBI" id="CHEBI:57692"/>
    </ligand>
</feature>
<protein>
    <submittedName>
        <fullName evidence="9">FAD dependent oxidoreductase family protein</fullName>
    </submittedName>
</protein>
<dbReference type="Gene3D" id="3.30.9.10">
    <property type="entry name" value="D-Amino Acid Oxidase, subunit A, domain 2"/>
    <property type="match status" value="1"/>
</dbReference>
<dbReference type="GO" id="GO:0003884">
    <property type="term" value="F:D-amino-acid oxidase activity"/>
    <property type="evidence" value="ECO:0007669"/>
    <property type="project" value="InterPro"/>
</dbReference>
<evidence type="ECO:0000313" key="9">
    <source>
        <dbReference type="EMBL" id="KAH6893327.1"/>
    </source>
</evidence>
<keyword evidence="10" id="KW-1185">Reference proteome</keyword>
<comment type="caution">
    <text evidence="9">The sequence shown here is derived from an EMBL/GenBank/DDBJ whole genome shotgun (WGS) entry which is preliminary data.</text>
</comment>